<evidence type="ECO:0000256" key="3">
    <source>
        <dbReference type="ARBA" id="ARBA00023159"/>
    </source>
</evidence>
<evidence type="ECO:0000259" key="5">
    <source>
        <dbReference type="PROSITE" id="PS01124"/>
    </source>
</evidence>
<gene>
    <name evidence="6" type="ORF">ODI_01446</name>
    <name evidence="7" type="ORF">ODI_R3819</name>
</gene>
<organism evidence="6 8">
    <name type="scientific">Orrella dioscoreae</name>
    <dbReference type="NCBI Taxonomy" id="1851544"/>
    <lineage>
        <taxon>Bacteria</taxon>
        <taxon>Pseudomonadati</taxon>
        <taxon>Pseudomonadota</taxon>
        <taxon>Betaproteobacteria</taxon>
        <taxon>Burkholderiales</taxon>
        <taxon>Alcaligenaceae</taxon>
        <taxon>Orrella</taxon>
    </lineage>
</organism>
<accession>A0A1C3K2U2</accession>
<evidence type="ECO:0000313" key="7">
    <source>
        <dbReference type="EMBL" id="SOE51962.1"/>
    </source>
</evidence>
<reference evidence="6 8" key="1">
    <citation type="submission" date="2016-06" db="EMBL/GenBank/DDBJ databases">
        <authorList>
            <person name="Kjaerup R.B."/>
            <person name="Dalgaard T.S."/>
            <person name="Juul-Madsen H.R."/>
        </authorList>
    </citation>
    <scope>NUCLEOTIDE SEQUENCE [LARGE SCALE GENOMIC DNA]</scope>
    <source>
        <strain evidence="6">Orrdi1</strain>
    </source>
</reference>
<dbReference type="SMART" id="SM00342">
    <property type="entry name" value="HTH_ARAC"/>
    <property type="match status" value="1"/>
</dbReference>
<dbReference type="EMBL" id="LT907988">
    <property type="protein sequence ID" value="SOE51962.1"/>
    <property type="molecule type" value="Genomic_DNA"/>
</dbReference>
<keyword evidence="2" id="KW-0238">DNA-binding</keyword>
<evidence type="ECO:0000256" key="2">
    <source>
        <dbReference type="ARBA" id="ARBA00023125"/>
    </source>
</evidence>
<dbReference type="PROSITE" id="PS01124">
    <property type="entry name" value="HTH_ARAC_FAMILY_2"/>
    <property type="match status" value="1"/>
</dbReference>
<dbReference type="PRINTS" id="PR00032">
    <property type="entry name" value="HTHARAC"/>
</dbReference>
<dbReference type="STRING" id="1851544.ODI_01446"/>
<protein>
    <submittedName>
        <fullName evidence="6">Transcriptional regulator, AraC family</fullName>
    </submittedName>
</protein>
<dbReference type="InterPro" id="IPR009057">
    <property type="entry name" value="Homeodomain-like_sf"/>
</dbReference>
<evidence type="ECO:0000256" key="1">
    <source>
        <dbReference type="ARBA" id="ARBA00023015"/>
    </source>
</evidence>
<dbReference type="PANTHER" id="PTHR43280:SF32">
    <property type="entry name" value="TRANSCRIPTIONAL REGULATORY PROTEIN"/>
    <property type="match status" value="1"/>
</dbReference>
<sequence>MPPDTAQRREPFPTFDSSDFSGEGAFYFDLVRLQHRQDIPRGFLHRHNYYHLLWMSRAQGEHLLDFERYDVRDHAVFFLTPGQVHAWRSRVPPDGYVMNISTDFFAQMFPRADDIAKFPFFHPTGGVPVVYLSPGQHGALLPLIQEIEREMQQREVGRFDVVRSYLLILLTQLRRLHPEHDAAAASPAYALLRRYSLLVEEHYLAFGAIRDYAQALGVSERQLNDAVRRASGGTASQMVQARKVLEAKRLLSNTDIAIADVAFRLNFEDPAYFTRFFRRHAGEAPGEFRRRHARLD</sequence>
<dbReference type="InterPro" id="IPR018062">
    <property type="entry name" value="HTH_AraC-typ_CS"/>
</dbReference>
<dbReference type="InterPro" id="IPR020449">
    <property type="entry name" value="Tscrpt_reg_AraC-type_HTH"/>
</dbReference>
<dbReference type="GO" id="GO:0043565">
    <property type="term" value="F:sequence-specific DNA binding"/>
    <property type="evidence" value="ECO:0007669"/>
    <property type="project" value="InterPro"/>
</dbReference>
<dbReference type="InterPro" id="IPR018060">
    <property type="entry name" value="HTH_AraC"/>
</dbReference>
<keyword evidence="4" id="KW-0804">Transcription</keyword>
<dbReference type="OrthoDB" id="9803764at2"/>
<dbReference type="SUPFAM" id="SSF46689">
    <property type="entry name" value="Homeodomain-like"/>
    <property type="match status" value="1"/>
</dbReference>
<reference evidence="7 8" key="2">
    <citation type="submission" date="2017-08" db="EMBL/GenBank/DDBJ databases">
        <authorList>
            <person name="de Groot N.N."/>
        </authorList>
    </citation>
    <scope>NUCLEOTIDE SEQUENCE [LARGE SCALE GENOMIC DNA]</scope>
    <source>
        <strain evidence="7">Orrdi1</strain>
    </source>
</reference>
<evidence type="ECO:0000256" key="4">
    <source>
        <dbReference type="ARBA" id="ARBA00023163"/>
    </source>
</evidence>
<keyword evidence="8" id="KW-1185">Reference proteome</keyword>
<dbReference type="InterPro" id="IPR037923">
    <property type="entry name" value="HTH-like"/>
</dbReference>
<keyword evidence="3" id="KW-0010">Activator</keyword>
<dbReference type="Gene3D" id="1.10.10.60">
    <property type="entry name" value="Homeodomain-like"/>
    <property type="match status" value="1"/>
</dbReference>
<dbReference type="SUPFAM" id="SSF51215">
    <property type="entry name" value="Regulatory protein AraC"/>
    <property type="match status" value="1"/>
</dbReference>
<evidence type="ECO:0000313" key="6">
    <source>
        <dbReference type="EMBL" id="SBT25819.1"/>
    </source>
</evidence>
<dbReference type="PANTHER" id="PTHR43280">
    <property type="entry name" value="ARAC-FAMILY TRANSCRIPTIONAL REGULATOR"/>
    <property type="match status" value="1"/>
</dbReference>
<dbReference type="Proteomes" id="UP000078558">
    <property type="component" value="Chromosome I"/>
</dbReference>
<dbReference type="Pfam" id="PF12833">
    <property type="entry name" value="HTH_18"/>
    <property type="match status" value="1"/>
</dbReference>
<dbReference type="InterPro" id="IPR003313">
    <property type="entry name" value="AraC-bd"/>
</dbReference>
<dbReference type="EMBL" id="FLRC01000022">
    <property type="protein sequence ID" value="SBT25819.1"/>
    <property type="molecule type" value="Genomic_DNA"/>
</dbReference>
<dbReference type="KEGG" id="odi:ODI_R3819"/>
<name>A0A1C3K2U2_9BURK</name>
<dbReference type="RefSeq" id="WP_067754453.1">
    <property type="nucleotide sequence ID" value="NZ_LT907988.1"/>
</dbReference>
<dbReference type="AlphaFoldDB" id="A0A1C3K2U2"/>
<evidence type="ECO:0000313" key="8">
    <source>
        <dbReference type="Proteomes" id="UP000078558"/>
    </source>
</evidence>
<dbReference type="Pfam" id="PF02311">
    <property type="entry name" value="AraC_binding"/>
    <property type="match status" value="1"/>
</dbReference>
<dbReference type="GO" id="GO:0003700">
    <property type="term" value="F:DNA-binding transcription factor activity"/>
    <property type="evidence" value="ECO:0007669"/>
    <property type="project" value="InterPro"/>
</dbReference>
<keyword evidence="1" id="KW-0805">Transcription regulation</keyword>
<feature type="domain" description="HTH araC/xylS-type" evidence="5">
    <location>
        <begin position="193"/>
        <end position="291"/>
    </location>
</feature>
<dbReference type="PROSITE" id="PS00041">
    <property type="entry name" value="HTH_ARAC_FAMILY_1"/>
    <property type="match status" value="1"/>
</dbReference>
<proteinExistence type="predicted"/>